<sequence>MRVMIVTAALLLLSAQRLPATEPLTLREALVTAMENHPRTMAARESLRGADARAGQARSGYYPRLDLVADWNRGRSYLTALEGFKETETYTAGLTLRQTLHDFGRTSGTVAAAEGERGAARESLAAVRQDVALRVREVYNVLLTAERRVEALRETVRAREEVLGQARAFYSEGVRPRLDVVRAEADLYAARTLLTAAENERDMARVDLAAAMGLDSLPDRPLAEPDGESPSLPDLAEAKRRATAGRVELKRYDALHAAAQGAATAARGGHLPVIEATAGAGYADRSFPPEGNTWGVGVRLTVPIFAGFATREKEREVAAALREVEARRRDQQLQVGREVEGAWLGMREALARVESTGRELEAARESRTLAIERYREGVGTIIEVTDAQARELEAETANIRARGDTRIALARLDRAVGDDGGTEQ</sequence>
<dbReference type="PATRIC" id="fig|243231.5.peg.955"/>
<keyword evidence="4" id="KW-1134">Transmembrane beta strand</keyword>
<dbReference type="OrthoDB" id="9772436at2"/>
<dbReference type="SUPFAM" id="SSF56954">
    <property type="entry name" value="Outer membrane efflux proteins (OEP)"/>
    <property type="match status" value="1"/>
</dbReference>
<dbReference type="EnsemblBacteria" id="AAR34277">
    <property type="protein sequence ID" value="AAR34277"/>
    <property type="gene ID" value="GSU0950"/>
</dbReference>
<feature type="chain" id="PRO_5004286374" evidence="10">
    <location>
        <begin position="21"/>
        <end position="424"/>
    </location>
</feature>
<dbReference type="PANTHER" id="PTHR30026:SF21">
    <property type="entry name" value="SLR1270 PROTEIN"/>
    <property type="match status" value="1"/>
</dbReference>
<dbReference type="GO" id="GO:0015288">
    <property type="term" value="F:porin activity"/>
    <property type="evidence" value="ECO:0000318"/>
    <property type="project" value="GO_Central"/>
</dbReference>
<evidence type="ECO:0000256" key="5">
    <source>
        <dbReference type="ARBA" id="ARBA00022692"/>
    </source>
</evidence>
<dbReference type="GO" id="GO:1990281">
    <property type="term" value="C:efflux pump complex"/>
    <property type="evidence" value="ECO:0000318"/>
    <property type="project" value="GO_Central"/>
</dbReference>
<dbReference type="InterPro" id="IPR028351">
    <property type="entry name" value="CyaE"/>
</dbReference>
<dbReference type="GO" id="GO:0015562">
    <property type="term" value="F:efflux transmembrane transporter activity"/>
    <property type="evidence" value="ECO:0000318"/>
    <property type="project" value="GO_Central"/>
</dbReference>
<feature type="signal peptide" evidence="10">
    <location>
        <begin position="1"/>
        <end position="20"/>
    </location>
</feature>
<accession>Q74EL2</accession>
<dbReference type="SMR" id="Q74EL2"/>
<keyword evidence="5" id="KW-0812">Transmembrane</keyword>
<dbReference type="HOGENOM" id="CLU_012817_10_6_7"/>
<dbReference type="RefSeq" id="WP_010941618.1">
    <property type="nucleotide sequence ID" value="NC_002939.5"/>
</dbReference>
<evidence type="ECO:0000256" key="9">
    <source>
        <dbReference type="SAM" id="MobiDB-lite"/>
    </source>
</evidence>
<dbReference type="PIRSF" id="PIRSF001892">
    <property type="entry name" value="CyaE"/>
    <property type="match status" value="1"/>
</dbReference>
<gene>
    <name evidence="11" type="ordered locus">GSU0950</name>
</gene>
<keyword evidence="8" id="KW-0175">Coiled coil</keyword>
<dbReference type="STRING" id="243231.GSU0950"/>
<dbReference type="KEGG" id="gsu:GSU0950"/>
<comment type="subcellular location">
    <subcellularLocation>
        <location evidence="1">Cell outer membrane</location>
    </subcellularLocation>
</comment>
<keyword evidence="3" id="KW-0813">Transport</keyword>
<evidence type="ECO:0000313" key="12">
    <source>
        <dbReference type="Proteomes" id="UP000000577"/>
    </source>
</evidence>
<dbReference type="InParanoid" id="Q74EL2"/>
<evidence type="ECO:0000256" key="7">
    <source>
        <dbReference type="ARBA" id="ARBA00023237"/>
    </source>
</evidence>
<keyword evidence="7" id="KW-0998">Cell outer membrane</keyword>
<evidence type="ECO:0000256" key="8">
    <source>
        <dbReference type="SAM" id="Coils"/>
    </source>
</evidence>
<evidence type="ECO:0000256" key="3">
    <source>
        <dbReference type="ARBA" id="ARBA00022448"/>
    </source>
</evidence>
<dbReference type="Proteomes" id="UP000000577">
    <property type="component" value="Chromosome"/>
</dbReference>
<protein>
    <submittedName>
        <fullName evidence="11">Efflux pump, RND family, outer membrane protein</fullName>
    </submittedName>
</protein>
<dbReference type="InterPro" id="IPR051906">
    <property type="entry name" value="TolC-like"/>
</dbReference>
<dbReference type="eggNOG" id="COG1538">
    <property type="taxonomic scope" value="Bacteria"/>
</dbReference>
<evidence type="ECO:0000256" key="2">
    <source>
        <dbReference type="ARBA" id="ARBA00007613"/>
    </source>
</evidence>
<reference evidence="11 12" key="1">
    <citation type="journal article" date="2003" name="Science">
        <title>Genome of Geobacter sulfurreducens: metal reduction in subsurface environments.</title>
        <authorList>
            <person name="Methe B.A."/>
            <person name="Nelson K.E."/>
            <person name="Eisen J.A."/>
            <person name="Paulsen I.T."/>
            <person name="Nelson W."/>
            <person name="Heidelberg J.F."/>
            <person name="Wu D."/>
            <person name="Wu M."/>
            <person name="Ward N."/>
            <person name="Beanan M.J."/>
            <person name="Dodson R.J."/>
            <person name="Madupu R."/>
            <person name="Brinkac L.M."/>
            <person name="Daugherty S.C."/>
            <person name="DeBoy R.T."/>
            <person name="Durkin A.S."/>
            <person name="Gwinn M."/>
            <person name="Kolonay J.F."/>
            <person name="Sullivan S.A."/>
            <person name="Haft D.H."/>
            <person name="Selengut J."/>
            <person name="Davidsen T.M."/>
            <person name="Zafar N."/>
            <person name="White O."/>
            <person name="Tran B."/>
            <person name="Romero C."/>
            <person name="Forberger H.A."/>
            <person name="Weidman J."/>
            <person name="Khouri H."/>
            <person name="Feldblyum T.V."/>
            <person name="Utterback T.R."/>
            <person name="Van Aken S.E."/>
            <person name="Lovley D.R."/>
            <person name="Fraser C.M."/>
        </authorList>
    </citation>
    <scope>NUCLEOTIDE SEQUENCE [LARGE SCALE GENOMIC DNA]</scope>
    <source>
        <strain evidence="12">ATCC 51573 / DSM 12127 / PCA</strain>
    </source>
</reference>
<evidence type="ECO:0000313" key="11">
    <source>
        <dbReference type="EMBL" id="AAR34277.1"/>
    </source>
</evidence>
<dbReference type="AlphaFoldDB" id="Q74EL2"/>
<dbReference type="PANTHER" id="PTHR30026">
    <property type="entry name" value="OUTER MEMBRANE PROTEIN TOLC"/>
    <property type="match status" value="1"/>
</dbReference>
<reference evidence="11 12" key="2">
    <citation type="journal article" date="2012" name="BMC Genomics">
        <title>Comparative genomic analysis of Geobacter sulfurreducens KN400, a strain with enhanced capacity for extracellular electron transfer and electricity production.</title>
        <authorList>
            <person name="Butler J.E."/>
            <person name="Young N.D."/>
            <person name="Aklujkar M."/>
            <person name="Lovley D.R."/>
        </authorList>
    </citation>
    <scope>NUCLEOTIDE SEQUENCE [LARGE SCALE GENOMIC DNA]</scope>
    <source>
        <strain evidence="12">ATCC 51573 / DSM 12127 / PCA</strain>
    </source>
</reference>
<evidence type="ECO:0000256" key="10">
    <source>
        <dbReference type="SAM" id="SignalP"/>
    </source>
</evidence>
<dbReference type="EMBL" id="AE017180">
    <property type="protein sequence ID" value="AAR34277.1"/>
    <property type="molecule type" value="Genomic_DNA"/>
</dbReference>
<comment type="similarity">
    <text evidence="2">Belongs to the outer membrane factor (OMF) (TC 1.B.17) family.</text>
</comment>
<evidence type="ECO:0000256" key="6">
    <source>
        <dbReference type="ARBA" id="ARBA00023136"/>
    </source>
</evidence>
<dbReference type="Pfam" id="PF02321">
    <property type="entry name" value="OEP"/>
    <property type="match status" value="2"/>
</dbReference>
<dbReference type="Gene3D" id="1.20.1600.10">
    <property type="entry name" value="Outer membrane efflux proteins (OEP)"/>
    <property type="match status" value="1"/>
</dbReference>
<evidence type="ECO:0000256" key="1">
    <source>
        <dbReference type="ARBA" id="ARBA00004442"/>
    </source>
</evidence>
<keyword evidence="6" id="KW-0472">Membrane</keyword>
<dbReference type="FunCoup" id="Q74EL2">
    <property type="interactions" value="272"/>
</dbReference>
<dbReference type="GO" id="GO:0009279">
    <property type="term" value="C:cell outer membrane"/>
    <property type="evidence" value="ECO:0007669"/>
    <property type="project" value="UniProtKB-SubCell"/>
</dbReference>
<keyword evidence="10" id="KW-0732">Signal</keyword>
<dbReference type="InterPro" id="IPR003423">
    <property type="entry name" value="OMP_efflux"/>
</dbReference>
<feature type="coiled-coil region" evidence="8">
    <location>
        <begin position="346"/>
        <end position="402"/>
    </location>
</feature>
<name>Q74EL2_GEOSL</name>
<organism evidence="11 12">
    <name type="scientific">Geobacter sulfurreducens (strain ATCC 51573 / DSM 12127 / PCA)</name>
    <dbReference type="NCBI Taxonomy" id="243231"/>
    <lineage>
        <taxon>Bacteria</taxon>
        <taxon>Pseudomonadati</taxon>
        <taxon>Thermodesulfobacteriota</taxon>
        <taxon>Desulfuromonadia</taxon>
        <taxon>Geobacterales</taxon>
        <taxon>Geobacteraceae</taxon>
        <taxon>Geobacter</taxon>
    </lineage>
</organism>
<proteinExistence type="inferred from homology"/>
<feature type="region of interest" description="Disordered" evidence="9">
    <location>
        <begin position="217"/>
        <end position="237"/>
    </location>
</feature>
<evidence type="ECO:0000256" key="4">
    <source>
        <dbReference type="ARBA" id="ARBA00022452"/>
    </source>
</evidence>
<keyword evidence="12" id="KW-1185">Reference proteome</keyword>